<dbReference type="PANTHER" id="PTHR36037:SF1">
    <property type="entry name" value="RNA-DIRECTED DNA POLYMERASE (REVERSE TRANSCRIPTASE)-RELATED FAMILY PROTEIN"/>
    <property type="match status" value="1"/>
</dbReference>
<keyword evidence="1" id="KW-0175">Coiled coil</keyword>
<reference evidence="2 3" key="1">
    <citation type="journal article" date="2018" name="Science">
        <title>The opium poppy genome and morphinan production.</title>
        <authorList>
            <person name="Guo L."/>
            <person name="Winzer T."/>
            <person name="Yang X."/>
            <person name="Li Y."/>
            <person name="Ning Z."/>
            <person name="He Z."/>
            <person name="Teodor R."/>
            <person name="Lu Y."/>
            <person name="Bowser T.A."/>
            <person name="Graham I.A."/>
            <person name="Ye K."/>
        </authorList>
    </citation>
    <scope>NUCLEOTIDE SEQUENCE [LARGE SCALE GENOMIC DNA]</scope>
    <source>
        <strain evidence="3">cv. HN1</strain>
        <tissue evidence="2">Leaves</tissue>
    </source>
</reference>
<evidence type="ECO:0000256" key="1">
    <source>
        <dbReference type="SAM" id="Coils"/>
    </source>
</evidence>
<dbReference type="STRING" id="3469.A0A4Y7JNT0"/>
<proteinExistence type="predicted"/>
<dbReference type="Proteomes" id="UP000316621">
    <property type="component" value="Chromosome 5"/>
</dbReference>
<protein>
    <submittedName>
        <fullName evidence="2">Uncharacterized protein</fullName>
    </submittedName>
</protein>
<sequence length="428" mass="48865">MEDDNLLGTLVPSSQHLDLQSIRGRINELSEFERSFNDVSEVQSTSESEKKLINDFIFEFESKIKPTTLEFLDFTSLGHQDLDAYVEHAKKELNLVDAEILKISEENDDLEKAIREDYSEKFATGLEELKHSLNRTELQGIDELHLASHGEDTILTENQGSLMNTHEDYSFEVWDLDNQLQKTKATLSSLQDYDCITKRLEATVQIEDMLSGLKVIEFTGNCIRLSVKTFIPNLEGILYRQIPEYTTESSIMDHELLIELMDGTVELKKAEIFPNDVFIGEVVEAVKCSRMPFSLPISRNRSSLEWFIRKVQTRIIFCSLRQLLVKEANKSRYSFEYSDKDETVIAQMAGGIAAFIRIPKGWPTINSPLKLISLKASDNHSTGISLSFLCKVQDLVNSLDVKRRQNLPDFADAIEEILVHQMRAELQA</sequence>
<feature type="coiled-coil region" evidence="1">
    <location>
        <begin position="86"/>
        <end position="113"/>
    </location>
</feature>
<gene>
    <name evidence="2" type="ORF">C5167_023960</name>
</gene>
<dbReference type="OrthoDB" id="1927690at2759"/>
<accession>A0A4Y7JNT0</accession>
<keyword evidence="3" id="KW-1185">Reference proteome</keyword>
<dbReference type="OMA" id="FPNDVFI"/>
<dbReference type="AlphaFoldDB" id="A0A4Y7JNT0"/>
<dbReference type="Gramene" id="RZC62216">
    <property type="protein sequence ID" value="RZC62216"/>
    <property type="gene ID" value="C5167_023960"/>
</dbReference>
<dbReference type="PANTHER" id="PTHR36037">
    <property type="entry name" value="RNA-DIRECTED DNA POLYMERASE (REVERSE TRANSCRIPTASE)-RELATED FAMILY PROTEIN"/>
    <property type="match status" value="1"/>
</dbReference>
<dbReference type="EMBL" id="CM010719">
    <property type="protein sequence ID" value="RZC62216.1"/>
    <property type="molecule type" value="Genomic_DNA"/>
</dbReference>
<organism evidence="2 3">
    <name type="scientific">Papaver somniferum</name>
    <name type="common">Opium poppy</name>
    <dbReference type="NCBI Taxonomy" id="3469"/>
    <lineage>
        <taxon>Eukaryota</taxon>
        <taxon>Viridiplantae</taxon>
        <taxon>Streptophyta</taxon>
        <taxon>Embryophyta</taxon>
        <taxon>Tracheophyta</taxon>
        <taxon>Spermatophyta</taxon>
        <taxon>Magnoliopsida</taxon>
        <taxon>Ranunculales</taxon>
        <taxon>Papaveraceae</taxon>
        <taxon>Papaveroideae</taxon>
        <taxon>Papaver</taxon>
    </lineage>
</organism>
<name>A0A4Y7JNT0_PAPSO</name>
<evidence type="ECO:0000313" key="3">
    <source>
        <dbReference type="Proteomes" id="UP000316621"/>
    </source>
</evidence>
<evidence type="ECO:0000313" key="2">
    <source>
        <dbReference type="EMBL" id="RZC62216.1"/>
    </source>
</evidence>